<dbReference type="PANTHER" id="PTHR48070">
    <property type="entry name" value="ESTERASE OVCA2"/>
    <property type="match status" value="1"/>
</dbReference>
<keyword evidence="2" id="KW-0378">Hydrolase</keyword>
<keyword evidence="5" id="KW-1185">Reference proteome</keyword>
<proteinExistence type="inferred from homology"/>
<dbReference type="Gene3D" id="3.40.50.1820">
    <property type="entry name" value="alpha/beta hydrolase"/>
    <property type="match status" value="1"/>
</dbReference>
<reference evidence="4 5" key="1">
    <citation type="submission" date="2023-09" db="EMBL/GenBank/DDBJ databases">
        <title>Nesidiocoris tenuis whole genome shotgun sequence.</title>
        <authorList>
            <person name="Shibata T."/>
            <person name="Shimoda M."/>
            <person name="Kobayashi T."/>
            <person name="Uehara T."/>
        </authorList>
    </citation>
    <scope>NUCLEOTIDE SEQUENCE [LARGE SCALE GENOMIC DNA]</scope>
    <source>
        <strain evidence="4 5">Japan</strain>
    </source>
</reference>
<dbReference type="Proteomes" id="UP001307889">
    <property type="component" value="Chromosome 3"/>
</dbReference>
<feature type="domain" description="Serine hydrolase" evidence="3">
    <location>
        <begin position="3"/>
        <end position="187"/>
    </location>
</feature>
<evidence type="ECO:0000256" key="1">
    <source>
        <dbReference type="ARBA" id="ARBA00005863"/>
    </source>
</evidence>
<gene>
    <name evidence="4" type="ORF">NTJ_05276</name>
</gene>
<dbReference type="EMBL" id="AP028911">
    <property type="protein sequence ID" value="BES92466.1"/>
    <property type="molecule type" value="Genomic_DNA"/>
</dbReference>
<evidence type="ECO:0000256" key="2">
    <source>
        <dbReference type="ARBA" id="ARBA00022801"/>
    </source>
</evidence>
<dbReference type="Pfam" id="PF03959">
    <property type="entry name" value="FSH1"/>
    <property type="match status" value="1"/>
</dbReference>
<evidence type="ECO:0000259" key="3">
    <source>
        <dbReference type="Pfam" id="PF03959"/>
    </source>
</evidence>
<organism evidence="4 5">
    <name type="scientific">Nesidiocoris tenuis</name>
    <dbReference type="NCBI Taxonomy" id="355587"/>
    <lineage>
        <taxon>Eukaryota</taxon>
        <taxon>Metazoa</taxon>
        <taxon>Ecdysozoa</taxon>
        <taxon>Arthropoda</taxon>
        <taxon>Hexapoda</taxon>
        <taxon>Insecta</taxon>
        <taxon>Pterygota</taxon>
        <taxon>Neoptera</taxon>
        <taxon>Paraneoptera</taxon>
        <taxon>Hemiptera</taxon>
        <taxon>Heteroptera</taxon>
        <taxon>Panheteroptera</taxon>
        <taxon>Cimicomorpha</taxon>
        <taxon>Miridae</taxon>
        <taxon>Dicyphina</taxon>
        <taxon>Nesidiocoris</taxon>
    </lineage>
</organism>
<evidence type="ECO:0000313" key="5">
    <source>
        <dbReference type="Proteomes" id="UP001307889"/>
    </source>
</evidence>
<comment type="similarity">
    <text evidence="1">Belongs to the LovG family.</text>
</comment>
<dbReference type="SUPFAM" id="SSF53474">
    <property type="entry name" value="alpha/beta-Hydrolases"/>
    <property type="match status" value="1"/>
</dbReference>
<dbReference type="InterPro" id="IPR050593">
    <property type="entry name" value="LovG"/>
</dbReference>
<accession>A0ABN7AJN6</accession>
<protein>
    <submittedName>
        <fullName evidence="4">Ovarian cancer-associated gene 2 protein</fullName>
    </submittedName>
</protein>
<sequence>MRKLKVLCLHGYGQNKEVFRSRLGSLRRSFKSSVDFEFIDAPLVVEPFGEPPPQGDPRAWWHKSDTEGTGIDASIEIVKEAVLNNGPFDGILGFSQGAALLGVISAYINSKAIDFPELKFVILVAGYKYQLKEDYFNEIINIPSFHVIGDTDQIIAKERSELLRQSFKDPQILSHKGGHYVPCSSEFRPCWKEFFDSILCKL</sequence>
<dbReference type="PANTHER" id="PTHR48070:SF6">
    <property type="entry name" value="ESTERASE OVCA2"/>
    <property type="match status" value="1"/>
</dbReference>
<name>A0ABN7AJN6_9HEMI</name>
<evidence type="ECO:0000313" key="4">
    <source>
        <dbReference type="EMBL" id="BES92466.1"/>
    </source>
</evidence>
<dbReference type="InterPro" id="IPR029058">
    <property type="entry name" value="AB_hydrolase_fold"/>
</dbReference>
<dbReference type="InterPro" id="IPR005645">
    <property type="entry name" value="FSH-like_dom"/>
</dbReference>